<feature type="compositionally biased region" description="Basic and acidic residues" evidence="1">
    <location>
        <begin position="241"/>
        <end position="255"/>
    </location>
</feature>
<dbReference type="PANTHER" id="PTHR43384:SF14">
    <property type="entry name" value="ESX-1 SECRETION-ASSOCIATED PROTEIN ESPI"/>
    <property type="match status" value="1"/>
</dbReference>
<dbReference type="GO" id="GO:0005829">
    <property type="term" value="C:cytosol"/>
    <property type="evidence" value="ECO:0007669"/>
    <property type="project" value="TreeGrafter"/>
</dbReference>
<dbReference type="PANTHER" id="PTHR43384">
    <property type="entry name" value="SEPTUM SITE-DETERMINING PROTEIN MIND HOMOLOG, CHLOROPLASTIC-RELATED"/>
    <property type="match status" value="1"/>
</dbReference>
<evidence type="ECO:0000313" key="4">
    <source>
        <dbReference type="Proteomes" id="UP000479526"/>
    </source>
</evidence>
<reference evidence="3 4" key="1">
    <citation type="submission" date="2020-01" db="EMBL/GenBank/DDBJ databases">
        <title>Herbidospora sp. NEAU-GS84 nov., a novel actinomycete isolated from soil.</title>
        <authorList>
            <person name="Han L."/>
        </authorList>
    </citation>
    <scope>NUCLEOTIDE SEQUENCE [LARGE SCALE GENOMIC DNA]</scope>
    <source>
        <strain evidence="3 4">NEAU-GS84</strain>
    </source>
</reference>
<organism evidence="3 4">
    <name type="scientific">Herbidospora solisilvae</name>
    <dbReference type="NCBI Taxonomy" id="2696284"/>
    <lineage>
        <taxon>Bacteria</taxon>
        <taxon>Bacillati</taxon>
        <taxon>Actinomycetota</taxon>
        <taxon>Actinomycetes</taxon>
        <taxon>Streptosporangiales</taxon>
        <taxon>Streptosporangiaceae</taxon>
        <taxon>Herbidospora</taxon>
    </lineage>
</organism>
<feature type="region of interest" description="Disordered" evidence="1">
    <location>
        <begin position="582"/>
        <end position="620"/>
    </location>
</feature>
<dbReference type="GO" id="GO:0005524">
    <property type="term" value="F:ATP binding"/>
    <property type="evidence" value="ECO:0007669"/>
    <property type="project" value="TreeGrafter"/>
</dbReference>
<feature type="compositionally biased region" description="Low complexity" evidence="1">
    <location>
        <begin position="450"/>
        <end position="460"/>
    </location>
</feature>
<feature type="compositionally biased region" description="Basic and acidic residues" evidence="1">
    <location>
        <begin position="187"/>
        <end position="200"/>
    </location>
</feature>
<feature type="compositionally biased region" description="Low complexity" evidence="1">
    <location>
        <begin position="227"/>
        <end position="240"/>
    </location>
</feature>
<keyword evidence="2" id="KW-1133">Transmembrane helix</keyword>
<feature type="compositionally biased region" description="Basic and acidic residues" evidence="1">
    <location>
        <begin position="394"/>
        <end position="405"/>
    </location>
</feature>
<evidence type="ECO:0000313" key="3">
    <source>
        <dbReference type="EMBL" id="NAS26746.1"/>
    </source>
</evidence>
<dbReference type="Proteomes" id="UP000479526">
    <property type="component" value="Unassembled WGS sequence"/>
</dbReference>
<feature type="compositionally biased region" description="Basic and acidic residues" evidence="1">
    <location>
        <begin position="519"/>
        <end position="530"/>
    </location>
</feature>
<comment type="caution">
    <text evidence="3">The sequence shown here is derived from an EMBL/GenBank/DDBJ whole genome shotgun (WGS) entry which is preliminary data.</text>
</comment>
<feature type="compositionally biased region" description="Low complexity" evidence="1">
    <location>
        <begin position="171"/>
        <end position="181"/>
    </location>
</feature>
<dbReference type="SUPFAM" id="SSF52540">
    <property type="entry name" value="P-loop containing nucleoside triphosphate hydrolases"/>
    <property type="match status" value="1"/>
</dbReference>
<dbReference type="Gene3D" id="3.40.50.300">
    <property type="entry name" value="P-loop containing nucleotide triphosphate hydrolases"/>
    <property type="match status" value="1"/>
</dbReference>
<dbReference type="InterPro" id="IPR025608">
    <property type="entry name" value="TcpE"/>
</dbReference>
<feature type="region of interest" description="Disordered" evidence="1">
    <location>
        <begin position="171"/>
        <end position="568"/>
    </location>
</feature>
<dbReference type="InterPro" id="IPR050625">
    <property type="entry name" value="ParA/MinD_ATPase"/>
</dbReference>
<keyword evidence="2" id="KW-0472">Membrane</keyword>
<dbReference type="GO" id="GO:0051782">
    <property type="term" value="P:negative regulation of cell division"/>
    <property type="evidence" value="ECO:0007669"/>
    <property type="project" value="TreeGrafter"/>
</dbReference>
<feature type="compositionally biased region" description="Low complexity" evidence="1">
    <location>
        <begin position="509"/>
        <end position="518"/>
    </location>
</feature>
<evidence type="ECO:0008006" key="5">
    <source>
        <dbReference type="Google" id="ProtNLM"/>
    </source>
</evidence>
<proteinExistence type="predicted"/>
<feature type="compositionally biased region" description="Basic and acidic residues" evidence="1">
    <location>
        <begin position="488"/>
        <end position="498"/>
    </location>
</feature>
<name>A0A7C9J7M9_9ACTN</name>
<feature type="transmembrane region" description="Helical" evidence="2">
    <location>
        <begin position="24"/>
        <end position="46"/>
    </location>
</feature>
<dbReference type="Pfam" id="PF12648">
    <property type="entry name" value="TcpE"/>
    <property type="match status" value="1"/>
</dbReference>
<feature type="compositionally biased region" description="Basic and acidic residues" evidence="1">
    <location>
        <begin position="272"/>
        <end position="286"/>
    </location>
</feature>
<keyword evidence="2" id="KW-0812">Transmembrane</keyword>
<keyword evidence="4" id="KW-1185">Reference proteome</keyword>
<sequence>MDLPTYTNIWRIEKRLYKLYDLRLPMPLPIVWIGVFVGVSAFWWVLLQVVGLPFDAPWHVIYLVPPGIVTWLSTRPVIEGKRLTELLQSQTRYFSEPKTWCRLAPSGEPDVIDFQAKVWRASTERVRVKKPKRAPEPQRATVRPAVAAAAAAAAPVVEEIPVRVKPPLTTTATAQAAPEPAHGLIGHPDDKQTARPEGRRPATFGQPPRLIRPVGEPAGPAKDRSRPLAANPLRPALLAHPSDKPKTPEPTRGDRPQTPTVPMRLVPGGPARPEDAGVPTEHRPRPSDMPMAAEGAGRPETPRGPVRPQVSGKAEAEARSPQPSDVPVWPVPDGEAEAGSPQPSGVPVWSGSYRETDAPGVSSHLSGSQDAPARPVPVSEANASQPPAGAVPDNRPEAAEVHRAQAPDAPASPVPGVGPQGADVPVSSAPEPGARPSRAETASPQFSWSPVAEAEPVEAAGSEMGEPAVPQSVPDETPVESARGARHSAGEVAREEPPSGRVGRHAAAEPEVAVPPARVESEPVVERRAAEPVGEVADHQVPAPAAESPAAEGPAAGTPDEEISSPPIRPDALRRLRRLAASADSAVEPEAPAPAVDWQKERLRKGQPPAPFIPAERGSEATWRRVSQVVAGSDGDNDEDRARTTINGSRRIVVLGCTGGAGQTTTTLLLGHSLARLREDGVVAVDANSGGDGLTGRISPETPETLSSFLTAVDGVGTRVRDYTTRSDSGLDVLAADVDPGAEQRIGDRGWFSDQRIARAMRLLDQQYRIILMDPAAALAARLLPYADQLVLVAPASADAPDSVAMTYDWLDGHGCADLRRRAVVVINGVSRRSMADVERAETVARGRCRAIVRVPWEDELAEPGQVDLNDLRSGGRRAYVALAGVVASGLTTARGESFVG</sequence>
<dbReference type="GO" id="GO:0009898">
    <property type="term" value="C:cytoplasmic side of plasma membrane"/>
    <property type="evidence" value="ECO:0007669"/>
    <property type="project" value="TreeGrafter"/>
</dbReference>
<protein>
    <recommendedName>
        <fullName evidence="5">AAA domain-containing protein</fullName>
    </recommendedName>
</protein>
<dbReference type="AlphaFoldDB" id="A0A7C9J7M9"/>
<evidence type="ECO:0000256" key="1">
    <source>
        <dbReference type="SAM" id="MobiDB-lite"/>
    </source>
</evidence>
<dbReference type="GO" id="GO:0016887">
    <property type="term" value="F:ATP hydrolysis activity"/>
    <property type="evidence" value="ECO:0007669"/>
    <property type="project" value="TreeGrafter"/>
</dbReference>
<evidence type="ECO:0000256" key="2">
    <source>
        <dbReference type="SAM" id="Phobius"/>
    </source>
</evidence>
<dbReference type="EMBL" id="WXEW01000011">
    <property type="protein sequence ID" value="NAS26746.1"/>
    <property type="molecule type" value="Genomic_DNA"/>
</dbReference>
<dbReference type="RefSeq" id="WP_161483706.1">
    <property type="nucleotide sequence ID" value="NZ_WXEW01000011.1"/>
</dbReference>
<gene>
    <name evidence="3" type="ORF">GT755_34370</name>
</gene>
<dbReference type="InterPro" id="IPR027417">
    <property type="entry name" value="P-loop_NTPase"/>
</dbReference>
<feature type="compositionally biased region" description="Low complexity" evidence="1">
    <location>
        <begin position="582"/>
        <end position="597"/>
    </location>
</feature>
<accession>A0A7C9J7M9</accession>
<feature type="compositionally biased region" description="Low complexity" evidence="1">
    <location>
        <begin position="542"/>
        <end position="558"/>
    </location>
</feature>